<dbReference type="Proteomes" id="UP000177268">
    <property type="component" value="Unassembled WGS sequence"/>
</dbReference>
<reference evidence="1 2" key="1">
    <citation type="journal article" date="2016" name="Nat. Commun.">
        <title>Thousands of microbial genomes shed light on interconnected biogeochemical processes in an aquifer system.</title>
        <authorList>
            <person name="Anantharaman K."/>
            <person name="Brown C.T."/>
            <person name="Hug L.A."/>
            <person name="Sharon I."/>
            <person name="Castelle C.J."/>
            <person name="Probst A.J."/>
            <person name="Thomas B.C."/>
            <person name="Singh A."/>
            <person name="Wilkins M.J."/>
            <person name="Karaoz U."/>
            <person name="Brodie E.L."/>
            <person name="Williams K.H."/>
            <person name="Hubbard S.S."/>
            <person name="Banfield J.F."/>
        </authorList>
    </citation>
    <scope>NUCLEOTIDE SEQUENCE [LARGE SCALE GENOMIC DNA]</scope>
</reference>
<dbReference type="AlphaFoldDB" id="A0A1F5ZIF8"/>
<proteinExistence type="predicted"/>
<dbReference type="EMBL" id="MFIZ01000011">
    <property type="protein sequence ID" value="OGG11902.1"/>
    <property type="molecule type" value="Genomic_DNA"/>
</dbReference>
<organism evidence="1 2">
    <name type="scientific">Candidatus Gottesmanbacteria bacterium RBG_13_45_10</name>
    <dbReference type="NCBI Taxonomy" id="1798370"/>
    <lineage>
        <taxon>Bacteria</taxon>
        <taxon>Candidatus Gottesmaniibacteriota</taxon>
    </lineage>
</organism>
<evidence type="ECO:0000313" key="2">
    <source>
        <dbReference type="Proteomes" id="UP000177268"/>
    </source>
</evidence>
<name>A0A1F5ZIF8_9BACT</name>
<sequence>MSKKIHVVGILLITIIFLFLLTPHAYALKKRVRSSQVRVASYSSAKLSRDTHSVIVSFLNLKLVRRIDYVLSYDANGIKQGVVGAFVPSGQSTDSRNLYFGTCSRNVCTPHYGISRATLTITTTLSSGSTYVKRYIIKNI</sequence>
<comment type="caution">
    <text evidence="1">The sequence shown here is derived from an EMBL/GenBank/DDBJ whole genome shotgun (WGS) entry which is preliminary data.</text>
</comment>
<protein>
    <submittedName>
        <fullName evidence="1">Uncharacterized protein</fullName>
    </submittedName>
</protein>
<accession>A0A1F5ZIF8</accession>
<gene>
    <name evidence="1" type="ORF">A2Z00_00925</name>
</gene>
<evidence type="ECO:0000313" key="1">
    <source>
        <dbReference type="EMBL" id="OGG11902.1"/>
    </source>
</evidence>